<sequence>MSSSEEHLEKKQRQSFEEDNDLVVPAADSETFKLSDVLFSRWRGRKQVQLDTVATEFYQPTLGYEGMHRFDPKARWTHREERALLRKLDWRITLWAAIAFASLNLDQSTLYQANSDNFLPDLNLTTNDFNLGNSLFRAAFLIAEIPSQLIAKRIGPDRWVPYEMCAWAIVTASQFFLSGRKSFLTCQVLLGIVEAGFIPTLVLYLSYFYKKKELPLRLAYFWSSLSVCSMLSSFLALGILKMEGVLNKAGWRGLATLLIGLATFVMMPASPTQTKNYFWPKGWFTEREEVIMVNRILRDDPTKGDMHNRQGISLKRLLRELVDFDLYPLYIIGFMFCIPITPPGFYLSLNLRSIGFSTAQTNLLFIPFTALGLITLLAITIFSEMVDNRSYVSMAQDLWALPCLIGLYTLPANPNPWVYYAVTTVLLSYPYTNAIQVAWCSRNAGAVSNRAINASLYNMFAQAGSIVSAQIYRADDAPRYRRGNRTLIIICLVNVVIIYPGTRLYYKWRNRTREKIWGAMSPENVRAAGAHSSGVG</sequence>
<keyword evidence="2" id="KW-0813">Transport</keyword>
<feature type="compositionally biased region" description="Basic and acidic residues" evidence="6">
    <location>
        <begin position="1"/>
        <end position="16"/>
    </location>
</feature>
<evidence type="ECO:0000256" key="6">
    <source>
        <dbReference type="SAM" id="MobiDB-lite"/>
    </source>
</evidence>
<feature type="transmembrane region" description="Helical" evidence="7">
    <location>
        <begin position="487"/>
        <end position="506"/>
    </location>
</feature>
<evidence type="ECO:0000313" key="8">
    <source>
        <dbReference type="EMBL" id="GJJ10791.1"/>
    </source>
</evidence>
<feature type="transmembrane region" description="Helical" evidence="7">
    <location>
        <begin position="361"/>
        <end position="382"/>
    </location>
</feature>
<protein>
    <recommendedName>
        <fullName evidence="10">Allantoate permease</fullName>
    </recommendedName>
</protein>
<proteinExistence type="predicted"/>
<comment type="subcellular location">
    <subcellularLocation>
        <location evidence="1">Membrane</location>
        <topology evidence="1">Multi-pass membrane protein</topology>
    </subcellularLocation>
</comment>
<keyword evidence="3 7" id="KW-0812">Transmembrane</keyword>
<evidence type="ECO:0008006" key="10">
    <source>
        <dbReference type="Google" id="ProtNLM"/>
    </source>
</evidence>
<evidence type="ECO:0000256" key="2">
    <source>
        <dbReference type="ARBA" id="ARBA00022448"/>
    </source>
</evidence>
<keyword evidence="5 7" id="KW-0472">Membrane</keyword>
<dbReference type="GO" id="GO:0016020">
    <property type="term" value="C:membrane"/>
    <property type="evidence" value="ECO:0007669"/>
    <property type="project" value="UniProtKB-SubCell"/>
</dbReference>
<dbReference type="PANTHER" id="PTHR43791">
    <property type="entry name" value="PERMEASE-RELATED"/>
    <property type="match status" value="1"/>
</dbReference>
<feature type="transmembrane region" description="Helical" evidence="7">
    <location>
        <begin position="251"/>
        <end position="269"/>
    </location>
</feature>
<dbReference type="SUPFAM" id="SSF103473">
    <property type="entry name" value="MFS general substrate transporter"/>
    <property type="match status" value="1"/>
</dbReference>
<dbReference type="EMBL" id="BPWL01000005">
    <property type="protein sequence ID" value="GJJ10791.1"/>
    <property type="molecule type" value="Genomic_DNA"/>
</dbReference>
<evidence type="ECO:0000256" key="4">
    <source>
        <dbReference type="ARBA" id="ARBA00022989"/>
    </source>
</evidence>
<dbReference type="PANTHER" id="PTHR43791:SF65">
    <property type="entry name" value="MAJOR FACILITATOR SUPERFAMILY (MFS) PROFILE DOMAIN-CONTAINING PROTEIN-RELATED"/>
    <property type="match status" value="1"/>
</dbReference>
<evidence type="ECO:0000313" key="9">
    <source>
        <dbReference type="Proteomes" id="UP001050691"/>
    </source>
</evidence>
<dbReference type="Proteomes" id="UP001050691">
    <property type="component" value="Unassembled WGS sequence"/>
</dbReference>
<evidence type="ECO:0000256" key="7">
    <source>
        <dbReference type="SAM" id="Phobius"/>
    </source>
</evidence>
<dbReference type="Gene3D" id="1.20.1250.20">
    <property type="entry name" value="MFS general substrate transporter like domains"/>
    <property type="match status" value="1"/>
</dbReference>
<feature type="transmembrane region" description="Helical" evidence="7">
    <location>
        <begin position="451"/>
        <end position="472"/>
    </location>
</feature>
<comment type="caution">
    <text evidence="8">The sequence shown here is derived from an EMBL/GenBank/DDBJ whole genome shotgun (WGS) entry which is preliminary data.</text>
</comment>
<dbReference type="GO" id="GO:0022857">
    <property type="term" value="F:transmembrane transporter activity"/>
    <property type="evidence" value="ECO:0007669"/>
    <property type="project" value="InterPro"/>
</dbReference>
<feature type="transmembrane region" description="Helical" evidence="7">
    <location>
        <begin position="327"/>
        <end position="349"/>
    </location>
</feature>
<dbReference type="FunFam" id="1.20.1250.20:FF:000106">
    <property type="entry name" value="MFS transporter, putative"/>
    <property type="match status" value="1"/>
</dbReference>
<keyword evidence="9" id="KW-1185">Reference proteome</keyword>
<accession>A0AAV5AE65</accession>
<feature type="transmembrane region" description="Helical" evidence="7">
    <location>
        <begin position="189"/>
        <end position="207"/>
    </location>
</feature>
<reference evidence="8" key="1">
    <citation type="submission" date="2021-10" db="EMBL/GenBank/DDBJ databases">
        <title>De novo Genome Assembly of Clathrus columnatus (Basidiomycota, Fungi) Using Illumina and Nanopore Sequence Data.</title>
        <authorList>
            <person name="Ogiso-Tanaka E."/>
            <person name="Itagaki H."/>
            <person name="Hosoya T."/>
            <person name="Hosaka K."/>
        </authorList>
    </citation>
    <scope>NUCLEOTIDE SEQUENCE</scope>
    <source>
        <strain evidence="8">MO-923</strain>
    </source>
</reference>
<evidence type="ECO:0000256" key="1">
    <source>
        <dbReference type="ARBA" id="ARBA00004141"/>
    </source>
</evidence>
<dbReference type="InterPro" id="IPR011701">
    <property type="entry name" value="MFS"/>
</dbReference>
<evidence type="ECO:0000256" key="3">
    <source>
        <dbReference type="ARBA" id="ARBA00022692"/>
    </source>
</evidence>
<feature type="transmembrane region" description="Helical" evidence="7">
    <location>
        <begin position="417"/>
        <end position="439"/>
    </location>
</feature>
<feature type="transmembrane region" description="Helical" evidence="7">
    <location>
        <begin position="219"/>
        <end position="239"/>
    </location>
</feature>
<evidence type="ECO:0000256" key="5">
    <source>
        <dbReference type="ARBA" id="ARBA00023136"/>
    </source>
</evidence>
<dbReference type="InterPro" id="IPR036259">
    <property type="entry name" value="MFS_trans_sf"/>
</dbReference>
<name>A0AAV5AE65_9AGAM</name>
<dbReference type="Pfam" id="PF07690">
    <property type="entry name" value="MFS_1"/>
    <property type="match status" value="1"/>
</dbReference>
<dbReference type="AlphaFoldDB" id="A0AAV5AE65"/>
<feature type="region of interest" description="Disordered" evidence="6">
    <location>
        <begin position="1"/>
        <end position="20"/>
    </location>
</feature>
<organism evidence="8 9">
    <name type="scientific">Clathrus columnatus</name>
    <dbReference type="NCBI Taxonomy" id="1419009"/>
    <lineage>
        <taxon>Eukaryota</taxon>
        <taxon>Fungi</taxon>
        <taxon>Dikarya</taxon>
        <taxon>Basidiomycota</taxon>
        <taxon>Agaricomycotina</taxon>
        <taxon>Agaricomycetes</taxon>
        <taxon>Phallomycetidae</taxon>
        <taxon>Phallales</taxon>
        <taxon>Clathraceae</taxon>
        <taxon>Clathrus</taxon>
    </lineage>
</organism>
<keyword evidence="4 7" id="KW-1133">Transmembrane helix</keyword>
<gene>
    <name evidence="8" type="ORF">Clacol_005019</name>
</gene>